<dbReference type="RefSeq" id="YP_010359900.1">
    <property type="nucleotide sequence ID" value="NC_062778.1"/>
</dbReference>
<protein>
    <submittedName>
        <fullName evidence="1">Uncharacterized protein</fullName>
    </submittedName>
</protein>
<reference evidence="1 2" key="1">
    <citation type="submission" date="2021-04" db="EMBL/GenBank/DDBJ databases">
        <authorList>
            <person name="Shkoporov A.N."/>
            <person name="Stockdale S.R."/>
            <person name="Guerin E."/>
            <person name="Ross R.P."/>
            <person name="Hill C."/>
        </authorList>
    </citation>
    <scope>NUCLEOTIDE SEQUENCE [LARGE SCALE GENOMIC DNA]</scope>
    <source>
        <strain evidence="2">cr17_1</strain>
    </source>
</reference>
<organism evidence="1 2">
    <name type="scientific">uncultured phage cr17_1</name>
    <dbReference type="NCBI Taxonomy" id="2986404"/>
    <lineage>
        <taxon>Viruses</taxon>
        <taxon>Duplodnaviria</taxon>
        <taxon>Heunggongvirae</taxon>
        <taxon>Uroviricota</taxon>
        <taxon>Caudoviricetes</taxon>
        <taxon>Crassvirales</taxon>
        <taxon>Intestiviridae</taxon>
        <taxon>Crudevirinae</taxon>
        <taxon>Endlipuvirus</taxon>
        <taxon>Endlipuvirus intestinihominis</taxon>
    </lineage>
</organism>
<proteinExistence type="predicted"/>
<accession>A0AAE7V4E7</accession>
<name>A0AAE7V4E7_9CAUD</name>
<evidence type="ECO:0000313" key="1">
    <source>
        <dbReference type="EMBL" id="QWM90328.1"/>
    </source>
</evidence>
<sequence length="173" mass="20442">MGIRKKINKYIELFHNNYTSIPIDKNNICINCPNRIFHTGEHVKFGFGNPSSGNLFILPTFNNIKEIINILSKEYTEITGLNIFENVYITAKVKCTIDKNYNTYLQSMPYCKYFLKYETEKFIFRNILCLYINNNDYIANLPYHQIKIIFNNNQKGRYNNFKVLFANAINSFI</sequence>
<dbReference type="EMBL" id="MZ130488">
    <property type="protein sequence ID" value="QWM90328.1"/>
    <property type="molecule type" value="Genomic_DNA"/>
</dbReference>
<dbReference type="GeneID" id="75691593"/>
<dbReference type="Proteomes" id="UP000827442">
    <property type="component" value="Segment"/>
</dbReference>
<evidence type="ECO:0000313" key="2">
    <source>
        <dbReference type="Proteomes" id="UP000827442"/>
    </source>
</evidence>
<gene>
    <name evidence="1" type="primary">gp_25588</name>
</gene>
<keyword evidence="2" id="KW-1185">Reference proteome</keyword>
<dbReference type="KEGG" id="vg:75691593"/>